<feature type="region of interest" description="Disordered" evidence="1">
    <location>
        <begin position="1"/>
        <end position="26"/>
    </location>
</feature>
<protein>
    <submittedName>
        <fullName evidence="2">Uncharacterized protein</fullName>
    </submittedName>
</protein>
<comment type="caution">
    <text evidence="2">The sequence shown here is derived from an EMBL/GenBank/DDBJ whole genome shotgun (WGS) entry which is preliminary data.</text>
</comment>
<keyword evidence="3" id="KW-1185">Reference proteome</keyword>
<organism evidence="2 3">
    <name type="scientific">Actinomadura rubrisoli</name>
    <dbReference type="NCBI Taxonomy" id="2530368"/>
    <lineage>
        <taxon>Bacteria</taxon>
        <taxon>Bacillati</taxon>
        <taxon>Actinomycetota</taxon>
        <taxon>Actinomycetes</taxon>
        <taxon>Streptosporangiales</taxon>
        <taxon>Thermomonosporaceae</taxon>
        <taxon>Actinomadura</taxon>
    </lineage>
</organism>
<accession>A0A4R5BU19</accession>
<dbReference type="Proteomes" id="UP000294513">
    <property type="component" value="Unassembled WGS sequence"/>
</dbReference>
<sequence length="127" mass="12825">MQAPESPRGAPALEASEPPPGTPALEVGDDLSAVCGFVAAQAARHGVIGNRAALLVIAAGDVAAALLKAGTGDQATVHVWPQPAALVCTFRALDGRDAPRVPLPRLQDQVEVTSAGPVTTIRVPLPA</sequence>
<proteinExistence type="predicted"/>
<dbReference type="RefSeq" id="WP_131893123.1">
    <property type="nucleotide sequence ID" value="NZ_SMKU01000057.1"/>
</dbReference>
<evidence type="ECO:0000313" key="3">
    <source>
        <dbReference type="Proteomes" id="UP000294513"/>
    </source>
</evidence>
<reference evidence="2 3" key="1">
    <citation type="submission" date="2019-03" db="EMBL/GenBank/DDBJ databases">
        <title>Draft genome sequences of novel Actinobacteria.</title>
        <authorList>
            <person name="Sahin N."/>
            <person name="Ay H."/>
            <person name="Saygin H."/>
        </authorList>
    </citation>
    <scope>NUCLEOTIDE SEQUENCE [LARGE SCALE GENOMIC DNA]</scope>
    <source>
        <strain evidence="2 3">H3C3</strain>
    </source>
</reference>
<dbReference type="AlphaFoldDB" id="A0A4R5BU19"/>
<name>A0A4R5BU19_9ACTN</name>
<evidence type="ECO:0000313" key="2">
    <source>
        <dbReference type="EMBL" id="TDD89559.1"/>
    </source>
</evidence>
<dbReference type="OrthoDB" id="3482426at2"/>
<evidence type="ECO:0000256" key="1">
    <source>
        <dbReference type="SAM" id="MobiDB-lite"/>
    </source>
</evidence>
<dbReference type="EMBL" id="SMKU01000057">
    <property type="protein sequence ID" value="TDD89559.1"/>
    <property type="molecule type" value="Genomic_DNA"/>
</dbReference>
<gene>
    <name evidence="2" type="ORF">E1298_13965</name>
</gene>